<gene>
    <name evidence="3" type="ORF">FSB_LOCUS19303</name>
</gene>
<dbReference type="Pfam" id="PF03140">
    <property type="entry name" value="DUF247"/>
    <property type="match status" value="2"/>
</dbReference>
<organism evidence="3">
    <name type="scientific">Fagus sylvatica</name>
    <name type="common">Beechnut</name>
    <dbReference type="NCBI Taxonomy" id="28930"/>
    <lineage>
        <taxon>Eukaryota</taxon>
        <taxon>Viridiplantae</taxon>
        <taxon>Streptophyta</taxon>
        <taxon>Embryophyta</taxon>
        <taxon>Tracheophyta</taxon>
        <taxon>Spermatophyta</taxon>
        <taxon>Magnoliopsida</taxon>
        <taxon>eudicotyledons</taxon>
        <taxon>Gunneridae</taxon>
        <taxon>Pentapetalae</taxon>
        <taxon>rosids</taxon>
        <taxon>fabids</taxon>
        <taxon>Fagales</taxon>
        <taxon>Fagaceae</taxon>
        <taxon>Fagus</taxon>
    </lineage>
</organism>
<feature type="coiled-coil region" evidence="1">
    <location>
        <begin position="135"/>
        <end position="162"/>
    </location>
</feature>
<keyword evidence="1" id="KW-0175">Coiled coil</keyword>
<name>A0A2N9FWV2_FAGSY</name>
<proteinExistence type="predicted"/>
<accession>A0A2N9FWV2</accession>
<reference evidence="3" key="1">
    <citation type="submission" date="2018-02" db="EMBL/GenBank/DDBJ databases">
        <authorList>
            <person name="Cohen D.B."/>
            <person name="Kent A.D."/>
        </authorList>
    </citation>
    <scope>NUCLEOTIDE SEQUENCE</scope>
</reference>
<dbReference type="PANTHER" id="PTHR31170:SF25">
    <property type="entry name" value="BNAA09G04570D PROTEIN"/>
    <property type="match status" value="1"/>
</dbReference>
<dbReference type="InterPro" id="IPR004158">
    <property type="entry name" value="DUF247_pln"/>
</dbReference>
<dbReference type="EMBL" id="OIVN01001224">
    <property type="protein sequence ID" value="SPC91421.1"/>
    <property type="molecule type" value="Genomic_DNA"/>
</dbReference>
<sequence length="465" mass="52944">MSDETVTNSIEISREEERGHLIEAGELSLWLCCLPSVQTPHQEAPADSNSEESEASPRFQTPEQHSEGETLAEDPLISRGWSIFRVPVHVREVDEGAYNPKIVSIGPFHRDEPGLRAMEAQKLRFLNRLRKRISLLNGAVNLENLENAMEVLEKKTRECYSEHFENINSNDFVQMMVRDGCFIVELLRLYRKKYKGRDVKEPIFETRWMLPTIARDLLMLENQLPIPGKDKLTTDILINTEGECPHLLALFQSTFNPSDSRLPTVRWKTWNQYDRLPGKGWVYNAKTLRDHGVQFVQKSGNLLDIEFKDKILKIPTLFIDDGTSPVLRNLIAYEQSNRYAAPYFSCLAVFLDSIVDTPDNIDILCNAGIIKQVKGGNKELVNFLNSLNKELEFDPEDCTITTQIVDINNYCTSWKAKIIKILRSNTDFTRIALTYLSIVQTVISSSNFTSDNSQVVSPSPSPSPS</sequence>
<evidence type="ECO:0000256" key="1">
    <source>
        <dbReference type="SAM" id="Coils"/>
    </source>
</evidence>
<feature type="region of interest" description="Disordered" evidence="2">
    <location>
        <begin position="40"/>
        <end position="72"/>
    </location>
</feature>
<dbReference type="PANTHER" id="PTHR31170">
    <property type="entry name" value="BNAC04G53230D PROTEIN"/>
    <property type="match status" value="1"/>
</dbReference>
<evidence type="ECO:0000313" key="3">
    <source>
        <dbReference type="EMBL" id="SPC91421.1"/>
    </source>
</evidence>
<dbReference type="AlphaFoldDB" id="A0A2N9FWV2"/>
<protein>
    <submittedName>
        <fullName evidence="3">Uncharacterized protein</fullName>
    </submittedName>
</protein>
<evidence type="ECO:0000256" key="2">
    <source>
        <dbReference type="SAM" id="MobiDB-lite"/>
    </source>
</evidence>